<protein>
    <recommendedName>
        <fullName evidence="3">Lipoprotein</fullName>
    </recommendedName>
</protein>
<sequence>MTLEADARPKSGRAITEGTITMEYTSASRMAIRRTVAVCALVAGLALTGCQTPRDVAVEPKPHHLPTTPHAPVGIDVHRPADRVAEDIERNQDRMDELSKRFAGVPADRVEARLAREAAEAMVQK</sequence>
<organism evidence="1 2">
    <name type="scientific">Microbacterium pumilum</name>
    <dbReference type="NCBI Taxonomy" id="344165"/>
    <lineage>
        <taxon>Bacteria</taxon>
        <taxon>Bacillati</taxon>
        <taxon>Actinomycetota</taxon>
        <taxon>Actinomycetes</taxon>
        <taxon>Micrococcales</taxon>
        <taxon>Microbacteriaceae</taxon>
        <taxon>Microbacterium</taxon>
    </lineage>
</organism>
<evidence type="ECO:0008006" key="3">
    <source>
        <dbReference type="Google" id="ProtNLM"/>
    </source>
</evidence>
<dbReference type="Proteomes" id="UP001500326">
    <property type="component" value="Unassembled WGS sequence"/>
</dbReference>
<gene>
    <name evidence="1" type="ORF">GCM10009777_28720</name>
</gene>
<evidence type="ECO:0000313" key="1">
    <source>
        <dbReference type="EMBL" id="GAA1991566.1"/>
    </source>
</evidence>
<evidence type="ECO:0000313" key="2">
    <source>
        <dbReference type="Proteomes" id="UP001500326"/>
    </source>
</evidence>
<accession>A0ABP5E6J0</accession>
<comment type="caution">
    <text evidence="1">The sequence shown here is derived from an EMBL/GenBank/DDBJ whole genome shotgun (WGS) entry which is preliminary data.</text>
</comment>
<proteinExistence type="predicted"/>
<dbReference type="EMBL" id="BAAAOH010000001">
    <property type="protein sequence ID" value="GAA1991566.1"/>
    <property type="molecule type" value="Genomic_DNA"/>
</dbReference>
<name>A0ABP5E6J0_9MICO</name>
<reference evidence="2" key="1">
    <citation type="journal article" date="2019" name="Int. J. Syst. Evol. Microbiol.">
        <title>The Global Catalogue of Microorganisms (GCM) 10K type strain sequencing project: providing services to taxonomists for standard genome sequencing and annotation.</title>
        <authorList>
            <consortium name="The Broad Institute Genomics Platform"/>
            <consortium name="The Broad Institute Genome Sequencing Center for Infectious Disease"/>
            <person name="Wu L."/>
            <person name="Ma J."/>
        </authorList>
    </citation>
    <scope>NUCLEOTIDE SEQUENCE [LARGE SCALE GENOMIC DNA]</scope>
    <source>
        <strain evidence="2">JCM 14902</strain>
    </source>
</reference>
<keyword evidence="2" id="KW-1185">Reference proteome</keyword>